<keyword evidence="3" id="KW-1185">Reference proteome</keyword>
<dbReference type="Proteomes" id="UP000092666">
    <property type="component" value="Unassembled WGS sequence"/>
</dbReference>
<dbReference type="OrthoDB" id="2591777at2759"/>
<dbReference type="AlphaFoldDB" id="A0A1B9GW67"/>
<dbReference type="InterPro" id="IPR048661">
    <property type="entry name" value="CPL1-like"/>
</dbReference>
<evidence type="ECO:0000313" key="3">
    <source>
        <dbReference type="Proteomes" id="UP000092666"/>
    </source>
</evidence>
<sequence length="293" mass="32390">MAFEVRVGCFGVDILQGRTGVAYDWWSTTCMDICQAASKNYAYSWIACPQDEANHIRQCLCTDDQPSSRWLESDSACPYPYVVVDYLGPPAEWEWYYCFDFLSQGPANPFPVSSLPQCLSACAAYPNAYFLWEDREDHYTCACYQRGPPFTDYDCGVGKAMHYYHTPSPTDSAAVRRKQRAAEEAQKEMSRDFEICPAGFRACRVPEENQISYECIDTSSELESCGGCLFGEINASSQVVNTPSEVQGEGCTSLPGVLEHGVACHAGRCIAFACSDGYTLLEDTCVPVGNTGD</sequence>
<organism evidence="2 3">
    <name type="scientific">Kwoniella heveanensis BCC8398</name>
    <dbReference type="NCBI Taxonomy" id="1296120"/>
    <lineage>
        <taxon>Eukaryota</taxon>
        <taxon>Fungi</taxon>
        <taxon>Dikarya</taxon>
        <taxon>Basidiomycota</taxon>
        <taxon>Agaricomycotina</taxon>
        <taxon>Tremellomycetes</taxon>
        <taxon>Tremellales</taxon>
        <taxon>Cryptococcaceae</taxon>
        <taxon>Kwoniella</taxon>
    </lineage>
</organism>
<reference evidence="3" key="2">
    <citation type="submission" date="2013-12" db="EMBL/GenBank/DDBJ databases">
        <title>Evolution of pathogenesis and genome organization in the Tremellales.</title>
        <authorList>
            <person name="Cuomo C."/>
            <person name="Litvintseva A."/>
            <person name="Heitman J."/>
            <person name="Chen Y."/>
            <person name="Sun S."/>
            <person name="Springer D."/>
            <person name="Dromer F."/>
            <person name="Young S."/>
            <person name="Zeng Q."/>
            <person name="Chapman S."/>
            <person name="Gujja S."/>
            <person name="Saif S."/>
            <person name="Birren B."/>
        </authorList>
    </citation>
    <scope>NUCLEOTIDE SEQUENCE [LARGE SCALE GENOMIC DNA]</scope>
    <source>
        <strain evidence="3">BCC8398</strain>
    </source>
</reference>
<gene>
    <name evidence="2" type="ORF">I316_02807</name>
</gene>
<dbReference type="PANTHER" id="PTHR35192:SF2">
    <property type="entry name" value="APPLE DOMAIN-CONTAINING PROTEIN"/>
    <property type="match status" value="1"/>
</dbReference>
<dbReference type="PANTHER" id="PTHR35192">
    <property type="entry name" value="PROTEIN, PUTATIVE-RELATED"/>
    <property type="match status" value="1"/>
</dbReference>
<dbReference type="InterPro" id="IPR038955">
    <property type="entry name" value="PriA/CPL1_fungi"/>
</dbReference>
<protein>
    <recommendedName>
        <fullName evidence="1">Protein CPL1-like domain-containing protein</fullName>
    </recommendedName>
</protein>
<dbReference type="STRING" id="1296120.A0A1B9GW67"/>
<evidence type="ECO:0000259" key="1">
    <source>
        <dbReference type="Pfam" id="PF21671"/>
    </source>
</evidence>
<reference evidence="2 3" key="1">
    <citation type="submission" date="2013-07" db="EMBL/GenBank/DDBJ databases">
        <title>The Genome Sequence of Cryptococcus heveanensis BCC8398.</title>
        <authorList>
            <consortium name="The Broad Institute Genome Sequencing Platform"/>
            <person name="Cuomo C."/>
            <person name="Litvintseva A."/>
            <person name="Chen Y."/>
            <person name="Heitman J."/>
            <person name="Sun S."/>
            <person name="Springer D."/>
            <person name="Dromer F."/>
            <person name="Young S.K."/>
            <person name="Zeng Q."/>
            <person name="Gargeya S."/>
            <person name="Fitzgerald M."/>
            <person name="Abouelleil A."/>
            <person name="Alvarado L."/>
            <person name="Berlin A.M."/>
            <person name="Chapman S.B."/>
            <person name="Dewar J."/>
            <person name="Goldberg J."/>
            <person name="Griggs A."/>
            <person name="Gujja S."/>
            <person name="Hansen M."/>
            <person name="Howarth C."/>
            <person name="Imamovic A."/>
            <person name="Larimer J."/>
            <person name="McCowan C."/>
            <person name="Murphy C."/>
            <person name="Pearson M."/>
            <person name="Priest M."/>
            <person name="Roberts A."/>
            <person name="Saif S."/>
            <person name="Shea T."/>
            <person name="Sykes S."/>
            <person name="Wortman J."/>
            <person name="Nusbaum C."/>
            <person name="Birren B."/>
        </authorList>
    </citation>
    <scope>NUCLEOTIDE SEQUENCE [LARGE SCALE GENOMIC DNA]</scope>
    <source>
        <strain evidence="2 3">BCC8398</strain>
    </source>
</reference>
<accession>A0A1B9GW67</accession>
<dbReference type="Pfam" id="PF21671">
    <property type="entry name" value="CPL1-like"/>
    <property type="match status" value="1"/>
</dbReference>
<name>A0A1B9GW67_9TREE</name>
<feature type="domain" description="Protein CPL1-like" evidence="1">
    <location>
        <begin position="213"/>
        <end position="283"/>
    </location>
</feature>
<dbReference type="EMBL" id="KI669499">
    <property type="protein sequence ID" value="OCF35261.1"/>
    <property type="molecule type" value="Genomic_DNA"/>
</dbReference>
<evidence type="ECO:0000313" key="2">
    <source>
        <dbReference type="EMBL" id="OCF35261.1"/>
    </source>
</evidence>
<proteinExistence type="predicted"/>